<protein>
    <submittedName>
        <fullName evidence="1">Uncharacterized protein</fullName>
    </submittedName>
</protein>
<accession>A0A834U7M1</accession>
<comment type="caution">
    <text evidence="1">The sequence shown here is derived from an EMBL/GenBank/DDBJ whole genome shotgun (WGS) entry which is preliminary data.</text>
</comment>
<gene>
    <name evidence="1" type="ORF">H0235_010347</name>
</gene>
<name>A0A834U7M1_VESPE</name>
<dbReference type="AlphaFoldDB" id="A0A834U7M1"/>
<sequence length="71" mass="8184">MRVLQEEEIICNVTATVLPRTDAIKILSTSKRVPCESRPTNFYATSVNNYFTIYDNPYLAQHDDISFIKEV</sequence>
<dbReference type="Proteomes" id="UP000600918">
    <property type="component" value="Unassembled WGS sequence"/>
</dbReference>
<proteinExistence type="predicted"/>
<dbReference type="EMBL" id="JACSDY010000009">
    <property type="protein sequence ID" value="KAF7420050.1"/>
    <property type="molecule type" value="Genomic_DNA"/>
</dbReference>
<reference evidence="1" key="1">
    <citation type="journal article" date="2020" name="G3 (Bethesda)">
        <title>High-Quality Assemblies for Three Invasive Social Wasps from the &lt;i&gt;Vespula&lt;/i&gt; Genus.</title>
        <authorList>
            <person name="Harrop T.W.R."/>
            <person name="Guhlin J."/>
            <person name="McLaughlin G.M."/>
            <person name="Permina E."/>
            <person name="Stockwell P."/>
            <person name="Gilligan J."/>
            <person name="Le Lec M.F."/>
            <person name="Gruber M.A.M."/>
            <person name="Quinn O."/>
            <person name="Lovegrove M."/>
            <person name="Duncan E.J."/>
            <person name="Remnant E.J."/>
            <person name="Van Eeckhoven J."/>
            <person name="Graham B."/>
            <person name="Knapp R.A."/>
            <person name="Langford K.W."/>
            <person name="Kronenberg Z."/>
            <person name="Press M.O."/>
            <person name="Eacker S.M."/>
            <person name="Wilson-Rankin E.E."/>
            <person name="Purcell J."/>
            <person name="Lester P.J."/>
            <person name="Dearden P.K."/>
        </authorList>
    </citation>
    <scope>NUCLEOTIDE SEQUENCE</scope>
    <source>
        <strain evidence="1">Volc-1</strain>
    </source>
</reference>
<organism evidence="1 2">
    <name type="scientific">Vespula pensylvanica</name>
    <name type="common">Western yellow jacket</name>
    <name type="synonym">Wasp</name>
    <dbReference type="NCBI Taxonomy" id="30213"/>
    <lineage>
        <taxon>Eukaryota</taxon>
        <taxon>Metazoa</taxon>
        <taxon>Ecdysozoa</taxon>
        <taxon>Arthropoda</taxon>
        <taxon>Hexapoda</taxon>
        <taxon>Insecta</taxon>
        <taxon>Pterygota</taxon>
        <taxon>Neoptera</taxon>
        <taxon>Endopterygota</taxon>
        <taxon>Hymenoptera</taxon>
        <taxon>Apocrita</taxon>
        <taxon>Aculeata</taxon>
        <taxon>Vespoidea</taxon>
        <taxon>Vespidae</taxon>
        <taxon>Vespinae</taxon>
        <taxon>Vespula</taxon>
    </lineage>
</organism>
<evidence type="ECO:0000313" key="1">
    <source>
        <dbReference type="EMBL" id="KAF7420050.1"/>
    </source>
</evidence>
<evidence type="ECO:0000313" key="2">
    <source>
        <dbReference type="Proteomes" id="UP000600918"/>
    </source>
</evidence>
<keyword evidence="2" id="KW-1185">Reference proteome</keyword>